<dbReference type="Pfam" id="PF23602">
    <property type="entry name" value="CS_DNAAF11_C"/>
    <property type="match status" value="1"/>
</dbReference>
<dbReference type="AlphaFoldDB" id="A0A8J7TG81"/>
<evidence type="ECO:0000256" key="6">
    <source>
        <dbReference type="ARBA" id="ARBA00023054"/>
    </source>
</evidence>
<dbReference type="SUPFAM" id="SSF49764">
    <property type="entry name" value="HSP20-like chaperones"/>
    <property type="match status" value="1"/>
</dbReference>
<evidence type="ECO:0000256" key="10">
    <source>
        <dbReference type="ARBA" id="ARBA00050057"/>
    </source>
</evidence>
<keyword evidence="7" id="KW-0969">Cilium</keyword>
<keyword evidence="8" id="KW-0966">Cell projection</keyword>
<dbReference type="GO" id="GO:0005929">
    <property type="term" value="C:cilium"/>
    <property type="evidence" value="ECO:0007669"/>
    <property type="project" value="UniProtKB-SubCell"/>
</dbReference>
<dbReference type="PROSITE" id="PS51450">
    <property type="entry name" value="LRR"/>
    <property type="match status" value="2"/>
</dbReference>
<evidence type="ECO:0000256" key="11">
    <source>
        <dbReference type="SAM" id="MobiDB-lite"/>
    </source>
</evidence>
<dbReference type="InterPro" id="IPR056496">
    <property type="entry name" value="CS_DNAAF11_C"/>
</dbReference>
<comment type="caution">
    <text evidence="13">The sequence shown here is derived from an EMBL/GenBank/DDBJ whole genome shotgun (WGS) entry which is preliminary data.</text>
</comment>
<dbReference type="InterPro" id="IPR032675">
    <property type="entry name" value="LRR_dom_sf"/>
</dbReference>
<reference evidence="13" key="1">
    <citation type="journal article" date="2021" name="Cell">
        <title>Tracing the genetic footprints of vertebrate landing in non-teleost ray-finned fishes.</title>
        <authorList>
            <person name="Bi X."/>
            <person name="Wang K."/>
            <person name="Yang L."/>
            <person name="Pan H."/>
            <person name="Jiang H."/>
            <person name="Wei Q."/>
            <person name="Fang M."/>
            <person name="Yu H."/>
            <person name="Zhu C."/>
            <person name="Cai Y."/>
            <person name="He Y."/>
            <person name="Gan X."/>
            <person name="Zeng H."/>
            <person name="Yu D."/>
            <person name="Zhu Y."/>
            <person name="Jiang H."/>
            <person name="Qiu Q."/>
            <person name="Yang H."/>
            <person name="Zhang Y.E."/>
            <person name="Wang W."/>
            <person name="Zhu M."/>
            <person name="He S."/>
            <person name="Zhang G."/>
        </authorList>
    </citation>
    <scope>NUCLEOTIDE SEQUENCE</scope>
    <source>
        <strain evidence="13">Allg_001</strain>
    </source>
</reference>
<evidence type="ECO:0000313" key="13">
    <source>
        <dbReference type="EMBL" id="MBN3321851.1"/>
    </source>
</evidence>
<feature type="region of interest" description="Disordered" evidence="11">
    <location>
        <begin position="402"/>
        <end position="436"/>
    </location>
</feature>
<keyword evidence="6" id="KW-0175">Coiled coil</keyword>
<dbReference type="InterPro" id="IPR008978">
    <property type="entry name" value="HSP20-like_chaperone"/>
</dbReference>
<dbReference type="SMART" id="SM00365">
    <property type="entry name" value="LRR_SD22"/>
    <property type="match status" value="2"/>
</dbReference>
<keyword evidence="14" id="KW-1185">Reference proteome</keyword>
<keyword evidence="4" id="KW-0433">Leucine-rich repeat</keyword>
<dbReference type="SUPFAM" id="SSF52058">
    <property type="entry name" value="L domain-like"/>
    <property type="match status" value="1"/>
</dbReference>
<dbReference type="GO" id="GO:0005737">
    <property type="term" value="C:cytoplasm"/>
    <property type="evidence" value="ECO:0007669"/>
    <property type="project" value="UniProtKB-SubCell"/>
</dbReference>
<comment type="similarity">
    <text evidence="9">Belongs to the tilB family.</text>
</comment>
<feature type="compositionally biased region" description="Acidic residues" evidence="11">
    <location>
        <begin position="421"/>
        <end position="430"/>
    </location>
</feature>
<dbReference type="PROSITE" id="PS51203">
    <property type="entry name" value="CS"/>
    <property type="match status" value="1"/>
</dbReference>
<gene>
    <name evidence="13" type="primary">Lrrc6</name>
    <name evidence="13" type="ORF">GTO95_0009694</name>
</gene>
<evidence type="ECO:0000256" key="7">
    <source>
        <dbReference type="ARBA" id="ARBA00023069"/>
    </source>
</evidence>
<dbReference type="InterPro" id="IPR001611">
    <property type="entry name" value="Leu-rich_rpt"/>
</dbReference>
<comment type="subcellular location">
    <subcellularLocation>
        <location evidence="1">Cell projection</location>
        <location evidence="1">Cilium</location>
    </subcellularLocation>
    <subcellularLocation>
        <location evidence="2">Cytoplasm</location>
    </subcellularLocation>
</comment>
<dbReference type="SMART" id="SM00446">
    <property type="entry name" value="LRRcap"/>
    <property type="match status" value="1"/>
</dbReference>
<evidence type="ECO:0000256" key="3">
    <source>
        <dbReference type="ARBA" id="ARBA00022490"/>
    </source>
</evidence>
<evidence type="ECO:0000313" key="14">
    <source>
        <dbReference type="Proteomes" id="UP000736164"/>
    </source>
</evidence>
<dbReference type="EMBL" id="JAAWVO010056958">
    <property type="protein sequence ID" value="MBN3321851.1"/>
    <property type="molecule type" value="Genomic_DNA"/>
</dbReference>
<proteinExistence type="inferred from homology"/>
<dbReference type="InterPro" id="IPR007052">
    <property type="entry name" value="CS_dom"/>
</dbReference>
<evidence type="ECO:0000256" key="5">
    <source>
        <dbReference type="ARBA" id="ARBA00022737"/>
    </source>
</evidence>
<feature type="compositionally biased region" description="Basic and acidic residues" evidence="11">
    <location>
        <begin position="162"/>
        <end position="190"/>
    </location>
</feature>
<feature type="non-terminal residue" evidence="13">
    <location>
        <position position="1"/>
    </location>
</feature>
<dbReference type="Proteomes" id="UP000736164">
    <property type="component" value="Unassembled WGS sequence"/>
</dbReference>
<dbReference type="PANTHER" id="PTHR18849">
    <property type="entry name" value="LEUCINE RICH REPEAT PROTEIN"/>
    <property type="match status" value="1"/>
</dbReference>
<feature type="non-terminal residue" evidence="13">
    <location>
        <position position="436"/>
    </location>
</feature>
<dbReference type="PANTHER" id="PTHR18849:SF0">
    <property type="entry name" value="CILIA- AND FLAGELLA-ASSOCIATED PROTEIN 410-RELATED"/>
    <property type="match status" value="1"/>
</dbReference>
<dbReference type="Pfam" id="PF14580">
    <property type="entry name" value="LRR_9"/>
    <property type="match status" value="1"/>
</dbReference>
<evidence type="ECO:0000256" key="9">
    <source>
        <dbReference type="ARBA" id="ARBA00049982"/>
    </source>
</evidence>
<evidence type="ECO:0000256" key="1">
    <source>
        <dbReference type="ARBA" id="ARBA00004138"/>
    </source>
</evidence>
<keyword evidence="3" id="KW-0963">Cytoplasm</keyword>
<dbReference type="InterPro" id="IPR003603">
    <property type="entry name" value="U2A'_phosphoprotein32A_C"/>
</dbReference>
<evidence type="ECO:0000259" key="12">
    <source>
        <dbReference type="PROSITE" id="PS51203"/>
    </source>
</evidence>
<organism evidence="13 14">
    <name type="scientific">Atractosteus spatula</name>
    <name type="common">Alligator gar</name>
    <name type="synonym">Lepisosteus spatula</name>
    <dbReference type="NCBI Taxonomy" id="7917"/>
    <lineage>
        <taxon>Eukaryota</taxon>
        <taxon>Metazoa</taxon>
        <taxon>Chordata</taxon>
        <taxon>Craniata</taxon>
        <taxon>Vertebrata</taxon>
        <taxon>Euteleostomi</taxon>
        <taxon>Actinopterygii</taxon>
        <taxon>Neopterygii</taxon>
        <taxon>Holostei</taxon>
        <taxon>Semionotiformes</taxon>
        <taxon>Lepisosteidae</taxon>
        <taxon>Atractosteus</taxon>
    </lineage>
</organism>
<feature type="domain" description="CS" evidence="12">
    <location>
        <begin position="266"/>
        <end position="357"/>
    </location>
</feature>
<evidence type="ECO:0000256" key="2">
    <source>
        <dbReference type="ARBA" id="ARBA00004496"/>
    </source>
</evidence>
<keyword evidence="5" id="KW-0677">Repeat</keyword>
<protein>
    <recommendedName>
        <fullName evidence="10">Leucine-rich repeat-containing protein 6</fullName>
    </recommendedName>
</protein>
<name>A0A8J7TG81_ATRSP</name>
<evidence type="ECO:0000256" key="8">
    <source>
        <dbReference type="ARBA" id="ARBA00023273"/>
    </source>
</evidence>
<dbReference type="GO" id="GO:0036158">
    <property type="term" value="P:outer dynein arm assembly"/>
    <property type="evidence" value="ECO:0007669"/>
    <property type="project" value="TreeGrafter"/>
</dbReference>
<accession>A0A8J7TG81</accession>
<sequence length="436" mass="50022">EIFSLEEVSLHQQDIEKIEHIDRWCRELKILYLQSNLIPKIEHVGKLKKLEYLNLALNNIERIENLEGCESLQKLDLTVNFVGELSSVETLRHNIHLQELFLVGNPCAEFDGYRQFVVATLPQLKWLDGKEIGRSERIQSMQGLDAVRQKIREQEQTYLQKRAQEKEEAQRKLQKNQKKEKTDTQERRPGCDGQCEESNAERTESLCEDDKDKEFWEEPCAYTPESRIEAHRHIEEKRKAKEGERNKDKKQKARTLITADGRVLNVNEPKLDFSLSDDEDGNNIVLDLSVYRYLDTSLLDVDVQPTYIRVTVKGKIFQLVLPTEVKPDSSTAKRSQTTGHLVVIMPKAQELVKPKVSPVSKPSRAIEASTGNTSKAKGLETLEVDPRKQSIIDLANIVQEKKTTSQGPLKLQCSRLSESTQDIEDFEDNPDIPPLI</sequence>
<dbReference type="Gene3D" id="3.80.10.10">
    <property type="entry name" value="Ribonuclease Inhibitor"/>
    <property type="match status" value="1"/>
</dbReference>
<feature type="region of interest" description="Disordered" evidence="11">
    <location>
        <begin position="160"/>
        <end position="206"/>
    </location>
</feature>
<evidence type="ECO:0000256" key="4">
    <source>
        <dbReference type="ARBA" id="ARBA00022614"/>
    </source>
</evidence>
<dbReference type="FunFam" id="3.80.10.10:FF:000052">
    <property type="entry name" value="Leucine rich repeat containing 6"/>
    <property type="match status" value="1"/>
</dbReference>